<proteinExistence type="predicted"/>
<dbReference type="Proteomes" id="UP000265520">
    <property type="component" value="Unassembled WGS sequence"/>
</dbReference>
<evidence type="ECO:0000313" key="1">
    <source>
        <dbReference type="EMBL" id="MCI49861.1"/>
    </source>
</evidence>
<comment type="caution">
    <text evidence="1">The sequence shown here is derived from an EMBL/GenBank/DDBJ whole genome shotgun (WGS) entry which is preliminary data.</text>
</comment>
<name>A0A392SLV2_9FABA</name>
<protein>
    <submittedName>
        <fullName evidence="1">Uncharacterized protein</fullName>
    </submittedName>
</protein>
<dbReference type="AlphaFoldDB" id="A0A392SLV2"/>
<organism evidence="1 2">
    <name type="scientific">Trifolium medium</name>
    <dbReference type="NCBI Taxonomy" id="97028"/>
    <lineage>
        <taxon>Eukaryota</taxon>
        <taxon>Viridiplantae</taxon>
        <taxon>Streptophyta</taxon>
        <taxon>Embryophyta</taxon>
        <taxon>Tracheophyta</taxon>
        <taxon>Spermatophyta</taxon>
        <taxon>Magnoliopsida</taxon>
        <taxon>eudicotyledons</taxon>
        <taxon>Gunneridae</taxon>
        <taxon>Pentapetalae</taxon>
        <taxon>rosids</taxon>
        <taxon>fabids</taxon>
        <taxon>Fabales</taxon>
        <taxon>Fabaceae</taxon>
        <taxon>Papilionoideae</taxon>
        <taxon>50 kb inversion clade</taxon>
        <taxon>NPAAA clade</taxon>
        <taxon>Hologalegina</taxon>
        <taxon>IRL clade</taxon>
        <taxon>Trifolieae</taxon>
        <taxon>Trifolium</taxon>
    </lineage>
</organism>
<dbReference type="EMBL" id="LXQA010407766">
    <property type="protein sequence ID" value="MCI49861.1"/>
    <property type="molecule type" value="Genomic_DNA"/>
</dbReference>
<feature type="non-terminal residue" evidence="1">
    <location>
        <position position="1"/>
    </location>
</feature>
<evidence type="ECO:0000313" key="2">
    <source>
        <dbReference type="Proteomes" id="UP000265520"/>
    </source>
</evidence>
<reference evidence="1 2" key="1">
    <citation type="journal article" date="2018" name="Front. Plant Sci.">
        <title>Red Clover (Trifolium pratense) and Zigzag Clover (T. medium) - A Picture of Genomic Similarities and Differences.</title>
        <authorList>
            <person name="Dluhosova J."/>
            <person name="Istvanek J."/>
            <person name="Nedelnik J."/>
            <person name="Repkova J."/>
        </authorList>
    </citation>
    <scope>NUCLEOTIDE SEQUENCE [LARGE SCALE GENOMIC DNA]</scope>
    <source>
        <strain evidence="2">cv. 10/8</strain>
        <tissue evidence="1">Leaf</tissue>
    </source>
</reference>
<accession>A0A392SLV2</accession>
<sequence>KWRVRAREISFSDAVLGIGRIRGCDSDGGVGCQKHCQNRRRRWQRRTVVKMQGKVPE</sequence>
<keyword evidence="2" id="KW-1185">Reference proteome</keyword>